<keyword evidence="2" id="KW-1185">Reference proteome</keyword>
<sequence>MTCSDFNILVSRLEPAVVLKSLSLRCSPLPPSCLFRGSVISSFHCCTTSGVVFNVAPSNVPWMVGRTQVTASDAVYHVSQVGYTLAYPIFAICLRKVVKMGTSGNDSGQQPWDHIRAEAVGTQPKRRLCLQLTDKHNLLVLNYRGACGIQHWILWTCFVPFGFVRPSGHPVTAKPSDVRSLYRVSL</sequence>
<dbReference type="InParanoid" id="A0A0C3P8B0"/>
<gene>
    <name evidence="1" type="ORF">M404DRAFT_996544</name>
</gene>
<reference evidence="1 2" key="1">
    <citation type="submission" date="2014-04" db="EMBL/GenBank/DDBJ databases">
        <authorList>
            <consortium name="DOE Joint Genome Institute"/>
            <person name="Kuo A."/>
            <person name="Kohler A."/>
            <person name="Costa M.D."/>
            <person name="Nagy L.G."/>
            <person name="Floudas D."/>
            <person name="Copeland A."/>
            <person name="Barry K.W."/>
            <person name="Cichocki N."/>
            <person name="Veneault-Fourrey C."/>
            <person name="LaButti K."/>
            <person name="Lindquist E.A."/>
            <person name="Lipzen A."/>
            <person name="Lundell T."/>
            <person name="Morin E."/>
            <person name="Murat C."/>
            <person name="Sun H."/>
            <person name="Tunlid A."/>
            <person name="Henrissat B."/>
            <person name="Grigoriev I.V."/>
            <person name="Hibbett D.S."/>
            <person name="Martin F."/>
            <person name="Nordberg H.P."/>
            <person name="Cantor M.N."/>
            <person name="Hua S.X."/>
        </authorList>
    </citation>
    <scope>NUCLEOTIDE SEQUENCE [LARGE SCALE GENOMIC DNA]</scope>
    <source>
        <strain evidence="1 2">Marx 270</strain>
    </source>
</reference>
<reference evidence="2" key="2">
    <citation type="submission" date="2015-01" db="EMBL/GenBank/DDBJ databases">
        <title>Evolutionary Origins and Diversification of the Mycorrhizal Mutualists.</title>
        <authorList>
            <consortium name="DOE Joint Genome Institute"/>
            <consortium name="Mycorrhizal Genomics Consortium"/>
            <person name="Kohler A."/>
            <person name="Kuo A."/>
            <person name="Nagy L.G."/>
            <person name="Floudas D."/>
            <person name="Copeland A."/>
            <person name="Barry K.W."/>
            <person name="Cichocki N."/>
            <person name="Veneault-Fourrey C."/>
            <person name="LaButti K."/>
            <person name="Lindquist E.A."/>
            <person name="Lipzen A."/>
            <person name="Lundell T."/>
            <person name="Morin E."/>
            <person name="Murat C."/>
            <person name="Riley R."/>
            <person name="Ohm R."/>
            <person name="Sun H."/>
            <person name="Tunlid A."/>
            <person name="Henrissat B."/>
            <person name="Grigoriev I.V."/>
            <person name="Hibbett D.S."/>
            <person name="Martin F."/>
        </authorList>
    </citation>
    <scope>NUCLEOTIDE SEQUENCE [LARGE SCALE GENOMIC DNA]</scope>
    <source>
        <strain evidence="2">Marx 270</strain>
    </source>
</reference>
<accession>A0A0C3P8B0</accession>
<evidence type="ECO:0000313" key="1">
    <source>
        <dbReference type="EMBL" id="KIO09710.1"/>
    </source>
</evidence>
<evidence type="ECO:0000313" key="2">
    <source>
        <dbReference type="Proteomes" id="UP000054217"/>
    </source>
</evidence>
<protein>
    <submittedName>
        <fullName evidence="1">Uncharacterized protein</fullName>
    </submittedName>
</protein>
<dbReference type="HOGENOM" id="CLU_1454974_0_0_1"/>
<organism evidence="1 2">
    <name type="scientific">Pisolithus tinctorius Marx 270</name>
    <dbReference type="NCBI Taxonomy" id="870435"/>
    <lineage>
        <taxon>Eukaryota</taxon>
        <taxon>Fungi</taxon>
        <taxon>Dikarya</taxon>
        <taxon>Basidiomycota</taxon>
        <taxon>Agaricomycotina</taxon>
        <taxon>Agaricomycetes</taxon>
        <taxon>Agaricomycetidae</taxon>
        <taxon>Boletales</taxon>
        <taxon>Sclerodermatineae</taxon>
        <taxon>Pisolithaceae</taxon>
        <taxon>Pisolithus</taxon>
    </lineage>
</organism>
<name>A0A0C3P8B0_PISTI</name>
<dbReference type="Proteomes" id="UP000054217">
    <property type="component" value="Unassembled WGS sequence"/>
</dbReference>
<dbReference type="EMBL" id="KN831954">
    <property type="protein sequence ID" value="KIO09710.1"/>
    <property type="molecule type" value="Genomic_DNA"/>
</dbReference>
<dbReference type="OrthoDB" id="10348562at2759"/>
<dbReference type="AlphaFoldDB" id="A0A0C3P8B0"/>
<proteinExistence type="predicted"/>